<reference evidence="18" key="2">
    <citation type="submission" date="2020-01" db="EMBL/GenBank/DDBJ databases">
        <authorList>
            <person name="Perkins V."/>
            <person name="Lessard M.-H."/>
            <person name="Dugat-Bony E."/>
            <person name="Frenette M."/>
            <person name="Labrie S."/>
        </authorList>
    </citation>
    <scope>NUCLEOTIDE SEQUENCE</scope>
    <source>
        <strain evidence="18">LMA-70</strain>
    </source>
</reference>
<gene>
    <name evidence="18" type="ORF">DV451_004703</name>
</gene>
<evidence type="ECO:0000256" key="3">
    <source>
        <dbReference type="ARBA" id="ARBA00009508"/>
    </source>
</evidence>
<evidence type="ECO:0000256" key="9">
    <source>
        <dbReference type="ARBA" id="ARBA00022792"/>
    </source>
</evidence>
<evidence type="ECO:0000256" key="7">
    <source>
        <dbReference type="ARBA" id="ARBA00022553"/>
    </source>
</evidence>
<evidence type="ECO:0000256" key="16">
    <source>
        <dbReference type="SAM" id="MobiDB-lite"/>
    </source>
</evidence>
<evidence type="ECO:0000256" key="4">
    <source>
        <dbReference type="ARBA" id="ARBA00011790"/>
    </source>
</evidence>
<keyword evidence="9" id="KW-0999">Mitochondrion inner membrane</keyword>
<feature type="region of interest" description="Disordered" evidence="16">
    <location>
        <begin position="68"/>
        <end position="112"/>
    </location>
</feature>
<dbReference type="AlphaFoldDB" id="A0A9P5KSB8"/>
<evidence type="ECO:0000256" key="1">
    <source>
        <dbReference type="ARBA" id="ARBA00002920"/>
    </source>
</evidence>
<dbReference type="InterPro" id="IPR008011">
    <property type="entry name" value="Complex1_LYR_dom"/>
</dbReference>
<evidence type="ECO:0000256" key="8">
    <source>
        <dbReference type="ARBA" id="ARBA00022660"/>
    </source>
</evidence>
<accession>A0A9P5KSB8</accession>
<keyword evidence="8" id="KW-0679">Respiratory chain</keyword>
<keyword evidence="6" id="KW-0813">Transport</keyword>
<evidence type="ECO:0000259" key="17">
    <source>
        <dbReference type="Pfam" id="PF05347"/>
    </source>
</evidence>
<proteinExistence type="inferred from homology"/>
<evidence type="ECO:0000313" key="19">
    <source>
        <dbReference type="Proteomes" id="UP000750522"/>
    </source>
</evidence>
<dbReference type="InterPro" id="IPR045292">
    <property type="entry name" value="Complex1_LYR_NDUFB9_LYRM3"/>
</dbReference>
<comment type="subcellular location">
    <subcellularLocation>
        <location evidence="2">Mitochondrion inner membrane</location>
        <topology evidence="2">Peripheral membrane protein</topology>
        <orientation evidence="2">Matrix side</orientation>
    </subcellularLocation>
</comment>
<evidence type="ECO:0000256" key="11">
    <source>
        <dbReference type="ARBA" id="ARBA00022990"/>
    </source>
</evidence>
<keyword evidence="10" id="KW-0249">Electron transport</keyword>
<keyword evidence="13" id="KW-0472">Membrane</keyword>
<dbReference type="Proteomes" id="UP000750522">
    <property type="component" value="Unassembled WGS sequence"/>
</dbReference>
<evidence type="ECO:0000313" key="18">
    <source>
        <dbReference type="EMBL" id="KAF5095311.1"/>
    </source>
</evidence>
<comment type="caution">
    <text evidence="18">The sequence shown here is derived from an EMBL/GenBank/DDBJ whole genome shotgun (WGS) entry which is preliminary data.</text>
</comment>
<evidence type="ECO:0000256" key="13">
    <source>
        <dbReference type="ARBA" id="ARBA00023136"/>
    </source>
</evidence>
<dbReference type="PANTHER" id="PTHR12868">
    <property type="entry name" value="NADH-UBIQUINONE OXIDOREDUCTASE B22 SUBUNIT"/>
    <property type="match status" value="1"/>
</dbReference>
<dbReference type="InterPro" id="IPR033034">
    <property type="entry name" value="NDUFB9"/>
</dbReference>
<sequence length="112" mass="13177">MSSEHHRQLIASLYRQSLRQAKSWINKRDLYRAKAVEIRQQFQENLEERDPRRIHYLVGRTQALLKKYNHPDPIVPPQRPGGTKYERNVFPPQEERKLSNPPGTTPSSNSDC</sequence>
<dbReference type="GO" id="GO:0006120">
    <property type="term" value="P:mitochondrial electron transport, NADH to ubiquinone"/>
    <property type="evidence" value="ECO:0007669"/>
    <property type="project" value="InterPro"/>
</dbReference>
<feature type="domain" description="Complex 1 LYR protein" evidence="17">
    <location>
        <begin position="11"/>
        <end position="65"/>
    </location>
</feature>
<evidence type="ECO:0000256" key="15">
    <source>
        <dbReference type="ARBA" id="ARBA00032528"/>
    </source>
</evidence>
<evidence type="ECO:0000256" key="2">
    <source>
        <dbReference type="ARBA" id="ARBA00004443"/>
    </source>
</evidence>
<evidence type="ECO:0000256" key="14">
    <source>
        <dbReference type="ARBA" id="ARBA00030192"/>
    </source>
</evidence>
<keyword evidence="12" id="KW-0496">Mitochondrion</keyword>
<reference evidence="18" key="1">
    <citation type="journal article" date="2020" name="Front. Microbiol.">
        <title>Phenotypic and Genetic Characterization of the Cheese Ripening Yeast Geotrichum candidum.</title>
        <authorList>
            <person name="Perkins V."/>
            <person name="Vignola S."/>
            <person name="Lessard M.H."/>
            <person name="Plante P.L."/>
            <person name="Corbeil J."/>
            <person name="Dugat-Bony E."/>
            <person name="Frenette M."/>
            <person name="Labrie S."/>
        </authorList>
    </citation>
    <scope>NUCLEOTIDE SEQUENCE</scope>
    <source>
        <strain evidence="18">LMA-70</strain>
    </source>
</reference>
<organism evidence="18 19">
    <name type="scientific">Geotrichum candidum</name>
    <name type="common">Oospora lactis</name>
    <name type="synonym">Dipodascus geotrichum</name>
    <dbReference type="NCBI Taxonomy" id="1173061"/>
    <lineage>
        <taxon>Eukaryota</taxon>
        <taxon>Fungi</taxon>
        <taxon>Dikarya</taxon>
        <taxon>Ascomycota</taxon>
        <taxon>Saccharomycotina</taxon>
        <taxon>Dipodascomycetes</taxon>
        <taxon>Dipodascales</taxon>
        <taxon>Dipodascaceae</taxon>
        <taxon>Geotrichum</taxon>
    </lineage>
</organism>
<keyword evidence="7" id="KW-0597">Phosphoprotein</keyword>
<feature type="compositionally biased region" description="Low complexity" evidence="16">
    <location>
        <begin position="99"/>
        <end position="112"/>
    </location>
</feature>
<dbReference type="GO" id="GO:0005743">
    <property type="term" value="C:mitochondrial inner membrane"/>
    <property type="evidence" value="ECO:0007669"/>
    <property type="project" value="UniProtKB-SubCell"/>
</dbReference>
<dbReference type="Pfam" id="PF05347">
    <property type="entry name" value="Complex1_LYR"/>
    <property type="match status" value="1"/>
</dbReference>
<evidence type="ECO:0000256" key="12">
    <source>
        <dbReference type="ARBA" id="ARBA00023128"/>
    </source>
</evidence>
<keyword evidence="11" id="KW-0007">Acetylation</keyword>
<evidence type="ECO:0000256" key="10">
    <source>
        <dbReference type="ARBA" id="ARBA00022982"/>
    </source>
</evidence>
<evidence type="ECO:0000256" key="6">
    <source>
        <dbReference type="ARBA" id="ARBA00022448"/>
    </source>
</evidence>
<name>A0A9P5KSB8_GEOCN</name>
<dbReference type="PANTHER" id="PTHR12868:SF0">
    <property type="entry name" value="NADH DEHYDROGENASE [UBIQUINONE] 1 BETA SUBCOMPLEX SUBUNIT 9"/>
    <property type="match status" value="1"/>
</dbReference>
<comment type="function">
    <text evidence="1">Accessory subunit of the mitochondrial membrane respiratory chain NADH dehydrogenase (Complex I), that is believed to be not involved in catalysis. Complex I functions in the transfer of electrons from NADH to the respiratory chain. The immediate electron acceptor for the enzyme is believed to be ubiquinone.</text>
</comment>
<comment type="subunit">
    <text evidence="4">Mammalian complex I is composed of 45 different subunits.</text>
</comment>
<evidence type="ECO:0000256" key="5">
    <source>
        <dbReference type="ARBA" id="ARBA00018684"/>
    </source>
</evidence>
<protein>
    <recommendedName>
        <fullName evidence="5">NADH dehydrogenase [ubiquinone] 1 beta subcomplex subunit 9</fullName>
    </recommendedName>
    <alternativeName>
        <fullName evidence="14">Complex I-B22</fullName>
    </alternativeName>
    <alternativeName>
        <fullName evidence="15">NADH-ubiquinone oxidoreductase B22 subunit</fullName>
    </alternativeName>
</protein>
<dbReference type="EMBL" id="QQZK01000151">
    <property type="protein sequence ID" value="KAF5095311.1"/>
    <property type="molecule type" value="Genomic_DNA"/>
</dbReference>
<comment type="similarity">
    <text evidence="3">Belongs to the complex I LYR family.</text>
</comment>
<dbReference type="CDD" id="cd20263">
    <property type="entry name" value="Complex1_LYR_NDUFB9_LYRM3"/>
    <property type="match status" value="1"/>
</dbReference>